<sequence length="495" mass="51030">MSELPETVSAEKASPQQLPDETREAPKLNYGRVISRSIVGLASLVIVAGGVLAFGLADRWMPAQAPEDSPYTQIELSNVTIQQICPPVIEATPQTVIMPDGTQGQATQKFGFGTSSTAAKLTTLTGAAVSPTQVDDSAFIISGENQSQPFISLRADSITGAGHQALSSTQCRRAASITWLSGAATDRGNTADLILVNPAPAATEVTITGWGASGPLPSIPETLVAGKSVKRIKLAGQISEAEIITLKVETDGPAIGAFLATTRNDGLVSHGREWAPALPDPARKLVLAGTNLSAAGGTLWITNPGEETTSVTVSTLSSEGLNPVAGAEDLTISAGSVLPLDLGGIQTGLEPLFIESTQPIAATALTTQLDEDPTDEVVTRPATDSAGITSDYALVGVSQQVTHAELVVPQGIKADLLVVNPHAQVATLKVGGVPKEVPAQSSTTIALPSSADFEADRPLYAAVQYRLPNGKAAISTQVVKAISSVGGQYTLDTRP</sequence>
<dbReference type="STRING" id="156892.BM477_02125"/>
<gene>
    <name evidence="3" type="ORF">BM477_02125</name>
</gene>
<reference evidence="4" key="1">
    <citation type="submission" date="2016-11" db="EMBL/GenBank/DDBJ databases">
        <title>Actinomyces gypaetusis sp. nov. isolated from Gypaetus barbatus in Qinghai Tibet Plateau China.</title>
        <authorList>
            <person name="Meng X."/>
        </authorList>
    </citation>
    <scope>NUCLEOTIDE SEQUENCE [LARGE SCALE GENOMIC DNA]</scope>
    <source>
        <strain evidence="4">DSM 15383</strain>
    </source>
</reference>
<keyword evidence="2" id="KW-0472">Membrane</keyword>
<dbReference type="Pfam" id="PF18986">
    <property type="entry name" value="DUF5719"/>
    <property type="match status" value="1"/>
</dbReference>
<feature type="transmembrane region" description="Helical" evidence="2">
    <location>
        <begin position="33"/>
        <end position="57"/>
    </location>
</feature>
<name>A0A1Q5PS03_9ACTO</name>
<feature type="region of interest" description="Disordered" evidence="1">
    <location>
        <begin position="1"/>
        <end position="24"/>
    </location>
</feature>
<comment type="caution">
    <text evidence="3">The sequence shown here is derived from an EMBL/GenBank/DDBJ whole genome shotgun (WGS) entry which is preliminary data.</text>
</comment>
<dbReference type="RefSeq" id="WP_075361037.1">
    <property type="nucleotide sequence ID" value="NZ_MPDM01000002.1"/>
</dbReference>
<dbReference type="Proteomes" id="UP000186465">
    <property type="component" value="Unassembled WGS sequence"/>
</dbReference>
<keyword evidence="2" id="KW-0812">Transmembrane</keyword>
<keyword evidence="4" id="KW-1185">Reference proteome</keyword>
<evidence type="ECO:0000313" key="4">
    <source>
        <dbReference type="Proteomes" id="UP000186465"/>
    </source>
</evidence>
<evidence type="ECO:0000256" key="1">
    <source>
        <dbReference type="SAM" id="MobiDB-lite"/>
    </source>
</evidence>
<evidence type="ECO:0008006" key="5">
    <source>
        <dbReference type="Google" id="ProtNLM"/>
    </source>
</evidence>
<dbReference type="OrthoDB" id="3260250at2"/>
<accession>A0A1Q5PS03</accession>
<dbReference type="EMBL" id="MPDM01000002">
    <property type="protein sequence ID" value="OKL50212.1"/>
    <property type="molecule type" value="Genomic_DNA"/>
</dbReference>
<protein>
    <recommendedName>
        <fullName evidence="5">Large extracellular alpha-helical protein</fullName>
    </recommendedName>
</protein>
<proteinExistence type="predicted"/>
<organism evidence="3 4">
    <name type="scientific">Boudabousia marimammalium</name>
    <dbReference type="NCBI Taxonomy" id="156892"/>
    <lineage>
        <taxon>Bacteria</taxon>
        <taxon>Bacillati</taxon>
        <taxon>Actinomycetota</taxon>
        <taxon>Actinomycetes</taxon>
        <taxon>Actinomycetales</taxon>
        <taxon>Actinomycetaceae</taxon>
        <taxon>Boudabousia</taxon>
    </lineage>
</organism>
<evidence type="ECO:0000313" key="3">
    <source>
        <dbReference type="EMBL" id="OKL50212.1"/>
    </source>
</evidence>
<dbReference type="InterPro" id="IPR043777">
    <property type="entry name" value="DUF5719"/>
</dbReference>
<dbReference type="AlphaFoldDB" id="A0A1Q5PS03"/>
<evidence type="ECO:0000256" key="2">
    <source>
        <dbReference type="SAM" id="Phobius"/>
    </source>
</evidence>
<keyword evidence="2" id="KW-1133">Transmembrane helix</keyword>